<dbReference type="Pfam" id="PF13847">
    <property type="entry name" value="Methyltransf_31"/>
    <property type="match status" value="1"/>
</dbReference>
<feature type="domain" description="S-adenosylmethionine-dependent methyltransferase Rv2258c-like winged HTH" evidence="2">
    <location>
        <begin position="26"/>
        <end position="98"/>
    </location>
</feature>
<gene>
    <name evidence="4" type="primary">LOC109476338</name>
</gene>
<dbReference type="Proteomes" id="UP000515135">
    <property type="component" value="Unplaced"/>
</dbReference>
<evidence type="ECO:0000313" key="3">
    <source>
        <dbReference type="Proteomes" id="UP000515135"/>
    </source>
</evidence>
<dbReference type="OrthoDB" id="506498at2759"/>
<evidence type="ECO:0000313" key="4">
    <source>
        <dbReference type="RefSeq" id="XP_019632824.1"/>
    </source>
</evidence>
<dbReference type="GeneID" id="109476338"/>
<dbReference type="CDD" id="cd02440">
    <property type="entry name" value="AdoMet_MTases"/>
    <property type="match status" value="1"/>
</dbReference>
<feature type="domain" description="Methyltransferase" evidence="1">
    <location>
        <begin position="175"/>
        <end position="290"/>
    </location>
</feature>
<name>A0A6P4ZFU0_BRABE</name>
<dbReference type="PANTHER" id="PTHR45128:SF1">
    <property type="entry name" value="S-ADENOSYLMETHIONINE-DEPENDENT METHYLTRANSFERASE RV2258C"/>
    <property type="match status" value="1"/>
</dbReference>
<keyword evidence="3" id="KW-1185">Reference proteome</keyword>
<evidence type="ECO:0000259" key="1">
    <source>
        <dbReference type="Pfam" id="PF13847"/>
    </source>
</evidence>
<proteinExistence type="predicted"/>
<dbReference type="InterPro" id="IPR029063">
    <property type="entry name" value="SAM-dependent_MTases_sf"/>
</dbReference>
<dbReference type="AlphaFoldDB" id="A0A6P4ZFU0"/>
<accession>A0A6P4ZFU0</accession>
<dbReference type="SUPFAM" id="SSF53335">
    <property type="entry name" value="S-adenosyl-L-methionine-dependent methyltransferases"/>
    <property type="match status" value="1"/>
</dbReference>
<organism evidence="3 4">
    <name type="scientific">Branchiostoma belcheri</name>
    <name type="common">Amphioxus</name>
    <dbReference type="NCBI Taxonomy" id="7741"/>
    <lineage>
        <taxon>Eukaryota</taxon>
        <taxon>Metazoa</taxon>
        <taxon>Chordata</taxon>
        <taxon>Cephalochordata</taxon>
        <taxon>Leptocardii</taxon>
        <taxon>Amphioxiformes</taxon>
        <taxon>Branchiostomatidae</taxon>
        <taxon>Branchiostoma</taxon>
    </lineage>
</organism>
<sequence length="361" mass="39525">MAQGQATPETAEQFALRMINVVSSGFVSLGIAIGARTGLIAQLSEMEGPETSVQIAGKANMKERYVREWLAVMATARIVDYDKEQGTYFFPKHRAEILLPDAAMASMGNWAEFVKLVAMAADDVADCFKKDGPKGVPYSAYPNFHSWMAGIRVHQHKHLVGKFLPTIPGLVESLESGIKVLDAGCGRGIAALILAENFPKSTFFGTDISEEAIQWAGAKSKERGLANVTFQVQDVAKMPADWSDSFDYVLVWDVIHDQADPEMALREIYRMVKPGGRFSMCDIKARSGLADNMGNPVAPLLYGVSLLHCMPVSLYFDGKGLGTVWGQESQEQMLQEAGFTNIQALDVPESPVEIHFLCNKP</sequence>
<dbReference type="Pfam" id="PF21320">
    <property type="entry name" value="WHD_Rv2258c"/>
    <property type="match status" value="1"/>
</dbReference>
<dbReference type="InterPro" id="IPR048711">
    <property type="entry name" value="WHD_Rv2258c"/>
</dbReference>
<dbReference type="Gene3D" id="3.40.50.150">
    <property type="entry name" value="Vaccinia Virus protein VP39"/>
    <property type="match status" value="1"/>
</dbReference>
<evidence type="ECO:0000259" key="2">
    <source>
        <dbReference type="Pfam" id="PF21320"/>
    </source>
</evidence>
<reference evidence="4" key="1">
    <citation type="submission" date="2025-08" db="UniProtKB">
        <authorList>
            <consortium name="RefSeq"/>
        </authorList>
    </citation>
    <scope>IDENTIFICATION</scope>
    <source>
        <tissue evidence="4">Gonad</tissue>
    </source>
</reference>
<dbReference type="InterPro" id="IPR036390">
    <property type="entry name" value="WH_DNA-bd_sf"/>
</dbReference>
<dbReference type="SUPFAM" id="SSF46785">
    <property type="entry name" value="Winged helix' DNA-binding domain"/>
    <property type="match status" value="1"/>
</dbReference>
<protein>
    <submittedName>
        <fullName evidence="4">Uncharacterized protein LOC109476338 isoform X3</fullName>
    </submittedName>
</protein>
<dbReference type="RefSeq" id="XP_019632824.1">
    <property type="nucleotide sequence ID" value="XM_019777265.1"/>
</dbReference>
<dbReference type="InterPro" id="IPR053173">
    <property type="entry name" value="SAM-binding_MTase"/>
</dbReference>
<dbReference type="PANTHER" id="PTHR45128">
    <property type="entry name" value="METHYLTRANSFERASE TYPE 11"/>
    <property type="match status" value="1"/>
</dbReference>
<dbReference type="InterPro" id="IPR025714">
    <property type="entry name" value="Methyltranfer_dom"/>
</dbReference>